<dbReference type="PANTHER" id="PTHR37507:SF2">
    <property type="entry name" value="SPORULATION PROTEIN YDCC"/>
    <property type="match status" value="1"/>
</dbReference>
<dbReference type="InterPro" id="IPR029046">
    <property type="entry name" value="LolA/LolB/LppX"/>
</dbReference>
<dbReference type="Gene3D" id="2.50.20.10">
    <property type="entry name" value="Lipoprotein localisation LolA/LolB/LppX"/>
    <property type="match status" value="1"/>
</dbReference>
<dbReference type="CDD" id="cd16324">
    <property type="entry name" value="LolA_fold-like"/>
    <property type="match status" value="1"/>
</dbReference>
<dbReference type="InterPro" id="IPR033399">
    <property type="entry name" value="TP_0789-like"/>
</dbReference>
<keyword evidence="2" id="KW-0449">Lipoprotein</keyword>
<sequence>MKTTRLFALTLGVALTGAAQGQTAQDIIGKVDAAQRASKDISFRLSGNATLESSSQKLDLLVKTIPSLSLVRVQFNAPDALADNIFVADKTEVRQYLYLTNQVTVTSAKKAADGAGLSGLDFTQVGNTAAMLSSFDVKLLGSSGAAGKRTFQLEATPRSGQSDKTRVWIAEDGWRPTRIQVVNTAGKTLADLTISNFRKNTGLSVSTLKQLPKDAEIIRQ</sequence>
<organism evidence="2 3">
    <name type="scientific">Deinococcus koreensis</name>
    <dbReference type="NCBI Taxonomy" id="2054903"/>
    <lineage>
        <taxon>Bacteria</taxon>
        <taxon>Thermotogati</taxon>
        <taxon>Deinococcota</taxon>
        <taxon>Deinococci</taxon>
        <taxon>Deinococcales</taxon>
        <taxon>Deinococcaceae</taxon>
        <taxon>Deinococcus</taxon>
    </lineage>
</organism>
<keyword evidence="3" id="KW-1185">Reference proteome</keyword>
<comment type="caution">
    <text evidence="2">The sequence shown here is derived from an EMBL/GenBank/DDBJ whole genome shotgun (WGS) entry which is preliminary data.</text>
</comment>
<gene>
    <name evidence="2" type="ORF">CVO96_16415</name>
</gene>
<proteinExistence type="predicted"/>
<feature type="domain" description="Uncharacterized protein TP-0789" evidence="1">
    <location>
        <begin position="73"/>
        <end position="203"/>
    </location>
</feature>
<dbReference type="RefSeq" id="WP_103313158.1">
    <property type="nucleotide sequence ID" value="NZ_PPPD01000001.1"/>
</dbReference>
<evidence type="ECO:0000259" key="1">
    <source>
        <dbReference type="Pfam" id="PF17131"/>
    </source>
</evidence>
<dbReference type="InterPro" id="IPR052944">
    <property type="entry name" value="Sporulation_related"/>
</dbReference>
<dbReference type="Pfam" id="PF17131">
    <property type="entry name" value="LolA_like"/>
    <property type="match status" value="1"/>
</dbReference>
<dbReference type="SUPFAM" id="SSF89392">
    <property type="entry name" value="Prokaryotic lipoproteins and lipoprotein localization factors"/>
    <property type="match status" value="1"/>
</dbReference>
<dbReference type="Proteomes" id="UP000236379">
    <property type="component" value="Unassembled WGS sequence"/>
</dbReference>
<evidence type="ECO:0000313" key="2">
    <source>
        <dbReference type="EMBL" id="PNY82725.1"/>
    </source>
</evidence>
<dbReference type="PANTHER" id="PTHR37507">
    <property type="entry name" value="SPORULATION PROTEIN YDCC"/>
    <property type="match status" value="1"/>
</dbReference>
<dbReference type="EMBL" id="PPPD01000001">
    <property type="protein sequence ID" value="PNY82725.1"/>
    <property type="molecule type" value="Genomic_DNA"/>
</dbReference>
<name>A0A2K3V1S0_9DEIO</name>
<dbReference type="OrthoDB" id="63471at2"/>
<accession>A0A2K3V1S0</accession>
<reference evidence="2 3" key="1">
    <citation type="submission" date="2018-01" db="EMBL/GenBank/DDBJ databases">
        <title>Deinococcus koreensis sp. nov., a radiation-resistant bacterium isolated from river water.</title>
        <authorList>
            <person name="Choi A."/>
        </authorList>
    </citation>
    <scope>NUCLEOTIDE SEQUENCE [LARGE SCALE GENOMIC DNA]</scope>
    <source>
        <strain evidence="2 3">SJW1-2</strain>
    </source>
</reference>
<evidence type="ECO:0000313" key="3">
    <source>
        <dbReference type="Proteomes" id="UP000236379"/>
    </source>
</evidence>
<dbReference type="AlphaFoldDB" id="A0A2K3V1S0"/>
<protein>
    <submittedName>
        <fullName evidence="2">Outer membrane lipoprotein-sorting protein</fullName>
    </submittedName>
</protein>